<evidence type="ECO:0000256" key="3">
    <source>
        <dbReference type="ARBA" id="ARBA00022989"/>
    </source>
</evidence>
<evidence type="ECO:0000313" key="10">
    <source>
        <dbReference type="Ensembl" id="ENSPKIP00000014980.1"/>
    </source>
</evidence>
<dbReference type="STRING" id="1676925.ENSPKIP00000014980"/>
<accession>A0A3B3RAM8</accession>
<evidence type="ECO:0000256" key="2">
    <source>
        <dbReference type="ARBA" id="ARBA00022692"/>
    </source>
</evidence>
<sequence>MTNHSVPVSGCEVGHSGKTIIASIYILMCLLGSTLNVLVIYLVVSFKKLRTTSNAFIVNGSVADLLVCAIWIPHEVMLISTGSALAPEIHALSEALLFLGITVSLLSHSLIAANRYVLITKAPATYVSLYQKRNAESMIIASWLLALGCLLPWLVSSRHAQEGCSDLQVGKAFFGRKTSVMSNPNEDVILALTIFAQSAIVLYCYFKIFRRVQISMKRVSILNFQILKNLPYSFPRKDRRLGFYVLTVCGIFLITTQPLLWVLVVGRLKPVPFAHRSTSWMLFCCLFVLNPFLYTWKNEEFRRSFKSVLRGEICRGSAVGLAPVTVNTVAHILPRQNSRRAFIGHME</sequence>
<dbReference type="PANTHER" id="PTHR24240">
    <property type="entry name" value="OPSIN"/>
    <property type="match status" value="1"/>
</dbReference>
<evidence type="ECO:0000256" key="4">
    <source>
        <dbReference type="ARBA" id="ARBA00023040"/>
    </source>
</evidence>
<feature type="transmembrane region" description="Helical" evidence="8">
    <location>
        <begin position="277"/>
        <end position="296"/>
    </location>
</feature>
<dbReference type="Proteomes" id="UP000261540">
    <property type="component" value="Unplaced"/>
</dbReference>
<dbReference type="InterPro" id="IPR017452">
    <property type="entry name" value="GPCR_Rhodpsn_7TM"/>
</dbReference>
<evidence type="ECO:0000256" key="8">
    <source>
        <dbReference type="SAM" id="Phobius"/>
    </source>
</evidence>
<comment type="subcellular location">
    <subcellularLocation>
        <location evidence="1">Membrane</location>
        <topology evidence="1">Multi-pass membrane protein</topology>
    </subcellularLocation>
</comment>
<protein>
    <submittedName>
        <fullName evidence="10">G protein-coupled receptor 88</fullName>
    </submittedName>
</protein>
<dbReference type="GeneTree" id="ENSGT00390000009609"/>
<dbReference type="PROSITE" id="PS50262">
    <property type="entry name" value="G_PROTEIN_RECEP_F1_2"/>
    <property type="match status" value="1"/>
</dbReference>
<dbReference type="GO" id="GO:0004930">
    <property type="term" value="F:G protein-coupled receptor activity"/>
    <property type="evidence" value="ECO:0007669"/>
    <property type="project" value="UniProtKB-KW"/>
</dbReference>
<organism evidence="10 11">
    <name type="scientific">Paramormyrops kingsleyae</name>
    <dbReference type="NCBI Taxonomy" id="1676925"/>
    <lineage>
        <taxon>Eukaryota</taxon>
        <taxon>Metazoa</taxon>
        <taxon>Chordata</taxon>
        <taxon>Craniata</taxon>
        <taxon>Vertebrata</taxon>
        <taxon>Euteleostomi</taxon>
        <taxon>Actinopterygii</taxon>
        <taxon>Neopterygii</taxon>
        <taxon>Teleostei</taxon>
        <taxon>Osteoglossocephala</taxon>
        <taxon>Osteoglossomorpha</taxon>
        <taxon>Osteoglossiformes</taxon>
        <taxon>Mormyridae</taxon>
        <taxon>Paramormyrops</taxon>
    </lineage>
</organism>
<evidence type="ECO:0000256" key="7">
    <source>
        <dbReference type="ARBA" id="ARBA00023224"/>
    </source>
</evidence>
<keyword evidence="5 8" id="KW-0472">Membrane</keyword>
<keyword evidence="6" id="KW-0675">Receptor</keyword>
<name>A0A3B3RAM8_9TELE</name>
<evidence type="ECO:0000259" key="9">
    <source>
        <dbReference type="PROSITE" id="PS50262"/>
    </source>
</evidence>
<keyword evidence="2 8" id="KW-0812">Transmembrane</keyword>
<dbReference type="OrthoDB" id="10039923at2759"/>
<dbReference type="AlphaFoldDB" id="A0A3B3RAM8"/>
<dbReference type="InterPro" id="IPR050125">
    <property type="entry name" value="GPCR_opsins"/>
</dbReference>
<feature type="transmembrane region" description="Helical" evidence="8">
    <location>
        <begin position="20"/>
        <end position="44"/>
    </location>
</feature>
<keyword evidence="4" id="KW-0297">G-protein coupled receptor</keyword>
<reference evidence="10" key="2">
    <citation type="submission" date="2025-09" db="UniProtKB">
        <authorList>
            <consortium name="Ensembl"/>
        </authorList>
    </citation>
    <scope>IDENTIFICATION</scope>
</reference>
<feature type="transmembrane region" description="Helical" evidence="8">
    <location>
        <begin position="138"/>
        <end position="155"/>
    </location>
</feature>
<keyword evidence="11" id="KW-1185">Reference proteome</keyword>
<keyword evidence="3 8" id="KW-1133">Transmembrane helix</keyword>
<dbReference type="Pfam" id="PF00001">
    <property type="entry name" value="7tm_1"/>
    <property type="match status" value="1"/>
</dbReference>
<dbReference type="Ensembl" id="ENSPKIT00000039437.1">
    <property type="protein sequence ID" value="ENSPKIP00000014980.1"/>
    <property type="gene ID" value="ENSPKIG00000001846.1"/>
</dbReference>
<evidence type="ECO:0000256" key="1">
    <source>
        <dbReference type="ARBA" id="ARBA00004141"/>
    </source>
</evidence>
<feature type="transmembrane region" description="Helical" evidence="8">
    <location>
        <begin position="94"/>
        <end position="117"/>
    </location>
</feature>
<dbReference type="SUPFAM" id="SSF81321">
    <property type="entry name" value="Family A G protein-coupled receptor-like"/>
    <property type="match status" value="1"/>
</dbReference>
<evidence type="ECO:0000256" key="6">
    <source>
        <dbReference type="ARBA" id="ARBA00023170"/>
    </source>
</evidence>
<dbReference type="InterPro" id="IPR000276">
    <property type="entry name" value="GPCR_Rhodpsn"/>
</dbReference>
<dbReference type="CDD" id="cd15211">
    <property type="entry name" value="7tmA_GPR88-like"/>
    <property type="match status" value="1"/>
</dbReference>
<feature type="transmembrane region" description="Helical" evidence="8">
    <location>
        <begin position="56"/>
        <end position="74"/>
    </location>
</feature>
<dbReference type="Gene3D" id="1.20.1070.10">
    <property type="entry name" value="Rhodopsin 7-helix transmembrane proteins"/>
    <property type="match status" value="1"/>
</dbReference>
<proteinExistence type="predicted"/>
<keyword evidence="7" id="KW-0807">Transducer</keyword>
<evidence type="ECO:0000256" key="5">
    <source>
        <dbReference type="ARBA" id="ARBA00023136"/>
    </source>
</evidence>
<dbReference type="PRINTS" id="PR00237">
    <property type="entry name" value="GPCRRHODOPSN"/>
</dbReference>
<reference evidence="10" key="1">
    <citation type="submission" date="2025-08" db="UniProtKB">
        <authorList>
            <consortium name="Ensembl"/>
        </authorList>
    </citation>
    <scope>IDENTIFICATION</scope>
</reference>
<feature type="transmembrane region" description="Helical" evidence="8">
    <location>
        <begin position="241"/>
        <end position="265"/>
    </location>
</feature>
<feature type="domain" description="G-protein coupled receptors family 1 profile" evidence="9">
    <location>
        <begin position="35"/>
        <end position="294"/>
    </location>
</feature>
<feature type="transmembrane region" description="Helical" evidence="8">
    <location>
        <begin position="188"/>
        <end position="208"/>
    </location>
</feature>
<dbReference type="GO" id="GO:0016020">
    <property type="term" value="C:membrane"/>
    <property type="evidence" value="ECO:0007669"/>
    <property type="project" value="UniProtKB-SubCell"/>
</dbReference>
<evidence type="ECO:0000313" key="11">
    <source>
        <dbReference type="Proteomes" id="UP000261540"/>
    </source>
</evidence>